<dbReference type="Proteomes" id="UP000789570">
    <property type="component" value="Unassembled WGS sequence"/>
</dbReference>
<reference evidence="1" key="1">
    <citation type="submission" date="2021-06" db="EMBL/GenBank/DDBJ databases">
        <authorList>
            <person name="Kallberg Y."/>
            <person name="Tangrot J."/>
            <person name="Rosling A."/>
        </authorList>
    </citation>
    <scope>NUCLEOTIDE SEQUENCE</scope>
    <source>
        <strain evidence="1">UK204</strain>
    </source>
</reference>
<comment type="caution">
    <text evidence="1">The sequence shown here is derived from an EMBL/GenBank/DDBJ whole genome shotgun (WGS) entry which is preliminary data.</text>
</comment>
<protein>
    <submittedName>
        <fullName evidence="1">13622_t:CDS:1</fullName>
    </submittedName>
</protein>
<evidence type="ECO:0000313" key="2">
    <source>
        <dbReference type="Proteomes" id="UP000789570"/>
    </source>
</evidence>
<feature type="non-terminal residue" evidence="1">
    <location>
        <position position="63"/>
    </location>
</feature>
<evidence type="ECO:0000313" key="1">
    <source>
        <dbReference type="EMBL" id="CAG8767341.1"/>
    </source>
</evidence>
<gene>
    <name evidence="1" type="ORF">FCALED_LOCUS17303</name>
</gene>
<proteinExistence type="predicted"/>
<dbReference type="EMBL" id="CAJVPQ010025767">
    <property type="protein sequence ID" value="CAG8767341.1"/>
    <property type="molecule type" value="Genomic_DNA"/>
</dbReference>
<organism evidence="1 2">
    <name type="scientific">Funneliformis caledonium</name>
    <dbReference type="NCBI Taxonomy" id="1117310"/>
    <lineage>
        <taxon>Eukaryota</taxon>
        <taxon>Fungi</taxon>
        <taxon>Fungi incertae sedis</taxon>
        <taxon>Mucoromycota</taxon>
        <taxon>Glomeromycotina</taxon>
        <taxon>Glomeromycetes</taxon>
        <taxon>Glomerales</taxon>
        <taxon>Glomeraceae</taxon>
        <taxon>Funneliformis</taxon>
    </lineage>
</organism>
<name>A0A9N9J6X0_9GLOM</name>
<sequence>NVENVFDHDDSEDLNISFDNELERYNDNFVCNKLIENDNAVKIIRKFQEVAKEHYLEYASHKA</sequence>
<feature type="non-terminal residue" evidence="1">
    <location>
        <position position="1"/>
    </location>
</feature>
<accession>A0A9N9J6X0</accession>
<keyword evidence="2" id="KW-1185">Reference proteome</keyword>
<dbReference type="AlphaFoldDB" id="A0A9N9J6X0"/>